<feature type="compositionally biased region" description="Polar residues" evidence="1">
    <location>
        <begin position="1"/>
        <end position="10"/>
    </location>
</feature>
<reference evidence="3" key="1">
    <citation type="journal article" date="2019" name="Int. J. Syst. Evol. Microbiol.">
        <title>The Global Catalogue of Microorganisms (GCM) 10K type strain sequencing project: providing services to taxonomists for standard genome sequencing and annotation.</title>
        <authorList>
            <consortium name="The Broad Institute Genomics Platform"/>
            <consortium name="The Broad Institute Genome Sequencing Center for Infectious Disease"/>
            <person name="Wu L."/>
            <person name="Ma J."/>
        </authorList>
    </citation>
    <scope>NUCLEOTIDE SEQUENCE [LARGE SCALE GENOMIC DNA]</scope>
    <source>
        <strain evidence="3">JCM 4855</strain>
    </source>
</reference>
<sequence>MATTLSNQALNPAPARFDHPRPWADSRHTGPAGTGAAGPGRTGVVSMGPHEIALLRGGPRAAVTVAVVALHLRGAVRAGRPGTLRKVSTPTPGLPSPYRHPLEKAVRVGLYRPAGMRELLVRSAVRNALARMRAELAAAGQWRALPLGPTRAARRHVAALRERHPLPEGPGRPAEEDVLLAVALYGDRALTALLPRFTQRAGLIGRGGLADEGLFPFGRGAGLRWRFGAEDPVEAGDGGGSGDGGGHAGHGGGFGCGGGGGGGSD</sequence>
<dbReference type="InterPro" id="IPR026467">
    <property type="entry name" value="Ser/Gly_Cys_C_dom"/>
</dbReference>
<evidence type="ECO:0000313" key="2">
    <source>
        <dbReference type="EMBL" id="MFC7013448.1"/>
    </source>
</evidence>
<name>A0ABW2E0J6_9ACTN</name>
<dbReference type="NCBIfam" id="TIGR04222">
    <property type="entry name" value="near_uncomplex"/>
    <property type="match status" value="1"/>
</dbReference>
<dbReference type="RefSeq" id="WP_308434727.1">
    <property type="nucleotide sequence ID" value="NZ_BMWA01000035.1"/>
</dbReference>
<evidence type="ECO:0000313" key="3">
    <source>
        <dbReference type="Proteomes" id="UP001596409"/>
    </source>
</evidence>
<organism evidence="2 3">
    <name type="scientific">Streptomyces viridiviolaceus</name>
    <dbReference type="NCBI Taxonomy" id="68282"/>
    <lineage>
        <taxon>Bacteria</taxon>
        <taxon>Bacillati</taxon>
        <taxon>Actinomycetota</taxon>
        <taxon>Actinomycetes</taxon>
        <taxon>Kitasatosporales</taxon>
        <taxon>Streptomycetaceae</taxon>
        <taxon>Streptomyces</taxon>
    </lineage>
</organism>
<evidence type="ECO:0000256" key="1">
    <source>
        <dbReference type="SAM" id="MobiDB-lite"/>
    </source>
</evidence>
<keyword evidence="3" id="KW-1185">Reference proteome</keyword>
<gene>
    <name evidence="2" type="ORF">ACFQMH_17340</name>
</gene>
<feature type="region of interest" description="Disordered" evidence="1">
    <location>
        <begin position="232"/>
        <end position="265"/>
    </location>
</feature>
<accession>A0ABW2E0J6</accession>
<dbReference type="Proteomes" id="UP001596409">
    <property type="component" value="Unassembled WGS sequence"/>
</dbReference>
<protein>
    <submittedName>
        <fullName evidence="2">TIGR04222 domain-containing membrane protein</fullName>
    </submittedName>
</protein>
<proteinExistence type="predicted"/>
<feature type="region of interest" description="Disordered" evidence="1">
    <location>
        <begin position="1"/>
        <end position="40"/>
    </location>
</feature>
<feature type="compositionally biased region" description="Basic and acidic residues" evidence="1">
    <location>
        <begin position="16"/>
        <end position="28"/>
    </location>
</feature>
<comment type="caution">
    <text evidence="2">The sequence shown here is derived from an EMBL/GenBank/DDBJ whole genome shotgun (WGS) entry which is preliminary data.</text>
</comment>
<feature type="compositionally biased region" description="Gly residues" evidence="1">
    <location>
        <begin position="236"/>
        <end position="265"/>
    </location>
</feature>
<dbReference type="EMBL" id="JBHSYM010000032">
    <property type="protein sequence ID" value="MFC7013448.1"/>
    <property type="molecule type" value="Genomic_DNA"/>
</dbReference>